<protein>
    <submittedName>
        <fullName evidence="3">Pyridoxamine 5'-phosphate oxidase family protein</fullName>
    </submittedName>
</protein>
<dbReference type="InterPro" id="IPR012349">
    <property type="entry name" value="Split_barrel_FMN-bd"/>
</dbReference>
<dbReference type="SUPFAM" id="SSF50475">
    <property type="entry name" value="FMN-binding split barrel"/>
    <property type="match status" value="1"/>
</dbReference>
<gene>
    <name evidence="3" type="ORF">GCM10009760_10500</name>
</gene>
<dbReference type="Gene3D" id="2.30.110.10">
    <property type="entry name" value="Electron Transport, Fmn-binding Protein, Chain A"/>
    <property type="match status" value="1"/>
</dbReference>
<dbReference type="PANTHER" id="PTHR42815:SF2">
    <property type="entry name" value="FAD-BINDING, PUTATIVE (AFU_ORTHOLOGUE AFUA_6G07600)-RELATED"/>
    <property type="match status" value="1"/>
</dbReference>
<dbReference type="EMBL" id="BAAANT010000004">
    <property type="protein sequence ID" value="GAA2133883.1"/>
    <property type="molecule type" value="Genomic_DNA"/>
</dbReference>
<feature type="region of interest" description="Disordered" evidence="1">
    <location>
        <begin position="1"/>
        <end position="29"/>
    </location>
</feature>
<comment type="caution">
    <text evidence="3">The sequence shown here is derived from an EMBL/GenBank/DDBJ whole genome shotgun (WGS) entry which is preliminary data.</text>
</comment>
<dbReference type="Pfam" id="PF01243">
    <property type="entry name" value="PNPOx_N"/>
    <property type="match status" value="1"/>
</dbReference>
<keyword evidence="4" id="KW-1185">Reference proteome</keyword>
<proteinExistence type="predicted"/>
<dbReference type="InterPro" id="IPR011576">
    <property type="entry name" value="Pyridox_Oxase_N"/>
</dbReference>
<dbReference type="Proteomes" id="UP001422759">
    <property type="component" value="Unassembled WGS sequence"/>
</dbReference>
<evidence type="ECO:0000259" key="2">
    <source>
        <dbReference type="Pfam" id="PF01243"/>
    </source>
</evidence>
<evidence type="ECO:0000313" key="4">
    <source>
        <dbReference type="Proteomes" id="UP001422759"/>
    </source>
</evidence>
<reference evidence="3 4" key="1">
    <citation type="journal article" date="2019" name="Int. J. Syst. Evol. Microbiol.">
        <title>The Global Catalogue of Microorganisms (GCM) 10K type strain sequencing project: providing services to taxonomists for standard genome sequencing and annotation.</title>
        <authorList>
            <consortium name="The Broad Institute Genomics Platform"/>
            <consortium name="The Broad Institute Genome Sequencing Center for Infectious Disease"/>
            <person name="Wu L."/>
            <person name="Ma J."/>
        </authorList>
    </citation>
    <scope>NUCLEOTIDE SEQUENCE [LARGE SCALE GENOMIC DNA]</scope>
    <source>
        <strain evidence="3 4">JCM 14560</strain>
    </source>
</reference>
<dbReference type="RefSeq" id="WP_344461213.1">
    <property type="nucleotide sequence ID" value="NZ_BAAANT010000004.1"/>
</dbReference>
<dbReference type="PANTHER" id="PTHR42815">
    <property type="entry name" value="FAD-BINDING, PUTATIVE (AFU_ORTHOLOGUE AFUA_6G07600)-RELATED"/>
    <property type="match status" value="1"/>
</dbReference>
<name>A0ABN2YXE7_9ACTN</name>
<accession>A0ABN2YXE7</accession>
<feature type="domain" description="Pyridoxamine 5'-phosphate oxidase N-terminal" evidence="2">
    <location>
        <begin position="164"/>
        <end position="271"/>
    </location>
</feature>
<organism evidence="3 4">
    <name type="scientific">Kitasatospora kazusensis</name>
    <dbReference type="NCBI Taxonomy" id="407974"/>
    <lineage>
        <taxon>Bacteria</taxon>
        <taxon>Bacillati</taxon>
        <taxon>Actinomycetota</taxon>
        <taxon>Actinomycetes</taxon>
        <taxon>Kitasatosporales</taxon>
        <taxon>Streptomycetaceae</taxon>
        <taxon>Kitasatospora</taxon>
    </lineage>
</organism>
<evidence type="ECO:0000313" key="3">
    <source>
        <dbReference type="EMBL" id="GAA2133883.1"/>
    </source>
</evidence>
<sequence>MARTANHPGEQAVQQRAREGRAGWGSPMFGPEIPPGFDQFMQRQRMLVIGAVDDDGAAWSTVLTGAQGFVHAVDRTTMAVNAVPVTGDPLDGVFARARDIGILVIEPQSSRRVRINGVAKQDGDRLVVITEQVLGNCPKYLQQRALRPDATDLPAPTTRHSTALDEAQQRWITEADTFFIASRSPDHGADASHRGGAPGFVEIVSPNRLAWPDYFGNSFYMTLGNLQLDPACGLTFLDWERGHALHVTGKARIDWDEDRAKAVQGALRMVEFDIERVLQVDDFSPLRWRFHAPSPFNPTT</sequence>
<evidence type="ECO:0000256" key="1">
    <source>
        <dbReference type="SAM" id="MobiDB-lite"/>
    </source>
</evidence>